<keyword evidence="1" id="KW-0472">Membrane</keyword>
<feature type="transmembrane region" description="Helical" evidence="1">
    <location>
        <begin position="12"/>
        <end position="31"/>
    </location>
</feature>
<sequence>MVFSEPVQVSVFLNLHLIALLTQLSVLVIYLKKPSKLSVVGMFLVNVLSCVQFTLSEIVYHINFALFVFFGLTLNPTNSYQRFLVHSIVYMRSYAEKLLYLTSILLALDRIVLLRNPLWYLSTKLSKKLALFCISWCLTCIVGVLAAEYINCIVLDRYAMVTFELNWYLNHVFNGLLVLELFLHVTFYILYKRSSHQELLNLKQKRTIQVSCLSFVSKPQRLH</sequence>
<keyword evidence="3" id="KW-1185">Reference proteome</keyword>
<keyword evidence="1" id="KW-1133">Transmembrane helix</keyword>
<proteinExistence type="predicted"/>
<dbReference type="EMBL" id="AZBU02000002">
    <property type="protein sequence ID" value="TKR94467.1"/>
    <property type="molecule type" value="Genomic_DNA"/>
</dbReference>
<evidence type="ECO:0008006" key="4">
    <source>
        <dbReference type="Google" id="ProtNLM"/>
    </source>
</evidence>
<evidence type="ECO:0000313" key="2">
    <source>
        <dbReference type="EMBL" id="TKR94467.1"/>
    </source>
</evidence>
<reference evidence="2 3" key="1">
    <citation type="journal article" date="2015" name="Genome Biol.">
        <title>Comparative genomics of Steinernema reveals deeply conserved gene regulatory networks.</title>
        <authorList>
            <person name="Dillman A.R."/>
            <person name="Macchietto M."/>
            <person name="Porter C.F."/>
            <person name="Rogers A."/>
            <person name="Williams B."/>
            <person name="Antoshechkin I."/>
            <person name="Lee M.M."/>
            <person name="Goodwin Z."/>
            <person name="Lu X."/>
            <person name="Lewis E.E."/>
            <person name="Goodrich-Blair H."/>
            <person name="Stock S.P."/>
            <person name="Adams B.J."/>
            <person name="Sternberg P.W."/>
            <person name="Mortazavi A."/>
        </authorList>
    </citation>
    <scope>NUCLEOTIDE SEQUENCE [LARGE SCALE GENOMIC DNA]</scope>
    <source>
        <strain evidence="2 3">ALL</strain>
    </source>
</reference>
<comment type="caution">
    <text evidence="2">The sequence shown here is derived from an EMBL/GenBank/DDBJ whole genome shotgun (WGS) entry which is preliminary data.</text>
</comment>
<dbReference type="Proteomes" id="UP000298663">
    <property type="component" value="Unassembled WGS sequence"/>
</dbReference>
<keyword evidence="1" id="KW-0812">Transmembrane</keyword>
<evidence type="ECO:0000313" key="3">
    <source>
        <dbReference type="Proteomes" id="UP000298663"/>
    </source>
</evidence>
<feature type="transmembrane region" description="Helical" evidence="1">
    <location>
        <begin position="43"/>
        <end position="69"/>
    </location>
</feature>
<reference evidence="2 3" key="2">
    <citation type="journal article" date="2019" name="G3 (Bethesda)">
        <title>Hybrid Assembly of the Genome of the Entomopathogenic Nematode Steinernema carpocapsae Identifies the X-Chromosome.</title>
        <authorList>
            <person name="Serra L."/>
            <person name="Macchietto M."/>
            <person name="Macias-Munoz A."/>
            <person name="McGill C.J."/>
            <person name="Rodriguez I.M."/>
            <person name="Rodriguez B."/>
            <person name="Murad R."/>
            <person name="Mortazavi A."/>
        </authorList>
    </citation>
    <scope>NUCLEOTIDE SEQUENCE [LARGE SCALE GENOMIC DNA]</scope>
    <source>
        <strain evidence="2 3">ALL</strain>
    </source>
</reference>
<accession>A0A4U5PDE8</accession>
<feature type="transmembrane region" description="Helical" evidence="1">
    <location>
        <begin position="129"/>
        <end position="147"/>
    </location>
</feature>
<feature type="transmembrane region" description="Helical" evidence="1">
    <location>
        <begin position="167"/>
        <end position="191"/>
    </location>
</feature>
<protein>
    <recommendedName>
        <fullName evidence="4">G-protein coupled receptors family 1 profile domain-containing protein</fullName>
    </recommendedName>
</protein>
<evidence type="ECO:0000256" key="1">
    <source>
        <dbReference type="SAM" id="Phobius"/>
    </source>
</evidence>
<dbReference type="AlphaFoldDB" id="A0A4U5PDE8"/>
<name>A0A4U5PDE8_STECR</name>
<gene>
    <name evidence="2" type="ORF">L596_008743</name>
</gene>
<organism evidence="2 3">
    <name type="scientific">Steinernema carpocapsae</name>
    <name type="common">Entomopathogenic nematode</name>
    <dbReference type="NCBI Taxonomy" id="34508"/>
    <lineage>
        <taxon>Eukaryota</taxon>
        <taxon>Metazoa</taxon>
        <taxon>Ecdysozoa</taxon>
        <taxon>Nematoda</taxon>
        <taxon>Chromadorea</taxon>
        <taxon>Rhabditida</taxon>
        <taxon>Tylenchina</taxon>
        <taxon>Panagrolaimomorpha</taxon>
        <taxon>Strongyloidoidea</taxon>
        <taxon>Steinernematidae</taxon>
        <taxon>Steinernema</taxon>
    </lineage>
</organism>